<dbReference type="InterPro" id="IPR036397">
    <property type="entry name" value="RNaseH_sf"/>
</dbReference>
<dbReference type="GeneID" id="64979289"/>
<dbReference type="OrthoDB" id="3548481at2759"/>
<evidence type="ECO:0000313" key="4">
    <source>
        <dbReference type="Proteomes" id="UP000654913"/>
    </source>
</evidence>
<feature type="region of interest" description="Disordered" evidence="1">
    <location>
        <begin position="1"/>
        <end position="92"/>
    </location>
</feature>
<feature type="compositionally biased region" description="Basic and acidic residues" evidence="1">
    <location>
        <begin position="73"/>
        <end position="92"/>
    </location>
</feature>
<gene>
    <name evidence="3" type="ORF">APUU_70862S</name>
</gene>
<feature type="compositionally biased region" description="Low complexity" evidence="1">
    <location>
        <begin position="37"/>
        <end position="50"/>
    </location>
</feature>
<evidence type="ECO:0000259" key="2">
    <source>
        <dbReference type="Pfam" id="PF00075"/>
    </source>
</evidence>
<reference evidence="3" key="1">
    <citation type="submission" date="2021-01" db="EMBL/GenBank/DDBJ databases">
        <authorList>
            <consortium name="Aspergillus puulaauensis MK2 genome sequencing consortium"/>
            <person name="Kazuki M."/>
            <person name="Futagami T."/>
        </authorList>
    </citation>
    <scope>NUCLEOTIDE SEQUENCE</scope>
    <source>
        <strain evidence="3">MK2</strain>
    </source>
</reference>
<feature type="region of interest" description="Disordered" evidence="1">
    <location>
        <begin position="143"/>
        <end position="173"/>
    </location>
</feature>
<accession>A0A7R8ASL5</accession>
<sequence>MSPKGSPGPQGNNTAHRSYHESDSAKCNQGTSSSATNRPNNGNNKPNQETNRGRQPPRPDTKDKKKKKRKKSKNEERQLVSENMGKSEKDRVNAGKPEVVLAATDEFPYIKFDDKVDALEFAKAADTTNRQLVLFVDGSASKRGIPFHGIPTPPPSPESPYRAASPSPRPLSLGSNGGASAVYYENEKWECAGFSLPYIHGSDEAEMRGLEQGFGVALEKAQDNSNPRNKVVIFTDCKGAMKRLAECLKGSDVQSAMPAVAMAASKARELRRLGMDVEVRWIPAHMGKHSPRGNFMADLVAKNANAYTFNLSDARARELAGRVHRMEDPYSQIPRHVATE</sequence>
<dbReference type="RefSeq" id="XP_041561478.1">
    <property type="nucleotide sequence ID" value="XM_041695783.1"/>
</dbReference>
<dbReference type="Proteomes" id="UP000654913">
    <property type="component" value="Chromosome 7"/>
</dbReference>
<dbReference type="KEGG" id="apuu:APUU_70862S"/>
<dbReference type="InterPro" id="IPR002156">
    <property type="entry name" value="RNaseH_domain"/>
</dbReference>
<proteinExistence type="predicted"/>
<organism evidence="3 4">
    <name type="scientific">Aspergillus puulaauensis</name>
    <dbReference type="NCBI Taxonomy" id="1220207"/>
    <lineage>
        <taxon>Eukaryota</taxon>
        <taxon>Fungi</taxon>
        <taxon>Dikarya</taxon>
        <taxon>Ascomycota</taxon>
        <taxon>Pezizomycotina</taxon>
        <taxon>Eurotiomycetes</taxon>
        <taxon>Eurotiomycetidae</taxon>
        <taxon>Eurotiales</taxon>
        <taxon>Aspergillaceae</taxon>
        <taxon>Aspergillus</taxon>
    </lineage>
</organism>
<evidence type="ECO:0000313" key="3">
    <source>
        <dbReference type="EMBL" id="BCS29292.1"/>
    </source>
</evidence>
<name>A0A7R8ASL5_9EURO</name>
<dbReference type="GO" id="GO:0004523">
    <property type="term" value="F:RNA-DNA hybrid ribonuclease activity"/>
    <property type="evidence" value="ECO:0007669"/>
    <property type="project" value="InterPro"/>
</dbReference>
<dbReference type="Pfam" id="PF00075">
    <property type="entry name" value="RNase_H"/>
    <property type="match status" value="1"/>
</dbReference>
<reference evidence="3" key="2">
    <citation type="submission" date="2021-02" db="EMBL/GenBank/DDBJ databases">
        <title>Aspergillus puulaauensis MK2 genome sequence.</title>
        <authorList>
            <person name="Futagami T."/>
            <person name="Mori K."/>
            <person name="Kadooka C."/>
            <person name="Tanaka T."/>
        </authorList>
    </citation>
    <scope>NUCLEOTIDE SEQUENCE</scope>
    <source>
        <strain evidence="3">MK2</strain>
    </source>
</reference>
<evidence type="ECO:0000256" key="1">
    <source>
        <dbReference type="SAM" id="MobiDB-lite"/>
    </source>
</evidence>
<dbReference type="EMBL" id="AP024449">
    <property type="protein sequence ID" value="BCS29292.1"/>
    <property type="molecule type" value="Genomic_DNA"/>
</dbReference>
<dbReference type="SUPFAM" id="SSF53098">
    <property type="entry name" value="Ribonuclease H-like"/>
    <property type="match status" value="1"/>
</dbReference>
<feature type="compositionally biased region" description="Polar residues" evidence="1">
    <location>
        <begin position="25"/>
        <end position="36"/>
    </location>
</feature>
<dbReference type="GO" id="GO:0003676">
    <property type="term" value="F:nucleic acid binding"/>
    <property type="evidence" value="ECO:0007669"/>
    <property type="project" value="InterPro"/>
</dbReference>
<dbReference type="Gene3D" id="3.30.420.10">
    <property type="entry name" value="Ribonuclease H-like superfamily/Ribonuclease H"/>
    <property type="match status" value="1"/>
</dbReference>
<protein>
    <recommendedName>
        <fullName evidence="2">RNase H type-1 domain-containing protein</fullName>
    </recommendedName>
</protein>
<dbReference type="CDD" id="cd09276">
    <property type="entry name" value="Rnase_HI_RT_non_LTR"/>
    <property type="match status" value="1"/>
</dbReference>
<feature type="compositionally biased region" description="Low complexity" evidence="1">
    <location>
        <begin position="159"/>
        <end position="173"/>
    </location>
</feature>
<keyword evidence="4" id="KW-1185">Reference proteome</keyword>
<dbReference type="InterPro" id="IPR012337">
    <property type="entry name" value="RNaseH-like_sf"/>
</dbReference>
<feature type="domain" description="RNase H type-1" evidence="2">
    <location>
        <begin position="176"/>
        <end position="304"/>
    </location>
</feature>
<dbReference type="AlphaFoldDB" id="A0A7R8ASL5"/>